<evidence type="ECO:0000313" key="4">
    <source>
        <dbReference type="Proteomes" id="UP000653472"/>
    </source>
</evidence>
<dbReference type="AlphaFoldDB" id="A0A969WAN7"/>
<dbReference type="SUPFAM" id="SSF89796">
    <property type="entry name" value="CoA-transferase family III (CaiB/BaiF)"/>
    <property type="match status" value="2"/>
</dbReference>
<protein>
    <submittedName>
        <fullName evidence="3">CoA transferase</fullName>
    </submittedName>
</protein>
<feature type="compositionally biased region" description="Basic and acidic residues" evidence="2">
    <location>
        <begin position="757"/>
        <end position="768"/>
    </location>
</feature>
<evidence type="ECO:0000256" key="2">
    <source>
        <dbReference type="SAM" id="MobiDB-lite"/>
    </source>
</evidence>
<dbReference type="Pfam" id="PF02515">
    <property type="entry name" value="CoA_transf_3"/>
    <property type="match status" value="2"/>
</dbReference>
<evidence type="ECO:0000313" key="3">
    <source>
        <dbReference type="EMBL" id="NKF21405.1"/>
    </source>
</evidence>
<dbReference type="PANTHER" id="PTHR48228">
    <property type="entry name" value="SUCCINYL-COA--D-CITRAMALATE COA-TRANSFERASE"/>
    <property type="match status" value="1"/>
</dbReference>
<sequence>MSALADLRIVELSGHVAAAICGKLLAGFGADLTRIPAPSALAGFDHDADTECWLHGAKRRLTLDFEQAADRAAFESRVAAADVLLEGWGCAVLADLGYDVARLRALNPALILVQITPFGQNGPQRLHRSSDLTLYARAGLMQITGDGRREPLNARLPMAELSAGLHALTATAMALRRREQDGRGATIDLSIVEAAAMNIETHLAEHTALGKLARRNDDEHAMVPWRTYPCADGQAAVVGGPIRRWLRGAALFEAPELLAPELARMDQRIAQRQRTEALMQPWLRRHDKRSIFHAGQAQGMAWGYLASLQDVLDDPQHRARGFFAPRQRADGVAAVLPGAPFHAAAMPWAEPPMPDAPEPDAVVGLAAQTMAAIAPQPVQTPADTPLTDLRVIDMTHDWSGPHAARLMADYGAEVIKIEYPQRLDTMRGGYPARIDTHPRFWQLHRGKRSLTLDLKLDAHRDVLDQLIRDADIVIENARPGVYAALGYGHDRLRTLKPDIVLLSMPAFGSSGPYAQYCGYGGTLEALGGVQTLTAYDNAHLPNRVREVDAINGMFGAAAALLGLLQCERTGHSQAIELSQFETTSWLVGPLFAAAARDGRDPAPIGNRDARYAPQGCYAAGGDDRWLVLSARDDAEWRALAHLVGGAALADDPRYADLAGRQQHHDALDALITVWSRTQEVEAAVERLQAAGVTAALVATAADLVADPQLAARAWWQTVDGLRLPGVPFRIDGVAPAIRHRGPALGADNAALFAATGHHGDEPDLRPERLGTSYQPA</sequence>
<reference evidence="3" key="1">
    <citation type="submission" date="2020-03" db="EMBL/GenBank/DDBJ databases">
        <title>Solimonas marina sp. nov., isolated from deep seawater of the Pacific Ocean.</title>
        <authorList>
            <person name="Liu X."/>
            <person name="Lai Q."/>
            <person name="Sun F."/>
            <person name="Gai Y."/>
            <person name="Li G."/>
            <person name="Shao Z."/>
        </authorList>
    </citation>
    <scope>NUCLEOTIDE SEQUENCE</scope>
    <source>
        <strain evidence="3">C16B3</strain>
    </source>
</reference>
<dbReference type="GO" id="GO:0016740">
    <property type="term" value="F:transferase activity"/>
    <property type="evidence" value="ECO:0007669"/>
    <property type="project" value="UniProtKB-KW"/>
</dbReference>
<dbReference type="RefSeq" id="WP_168146676.1">
    <property type="nucleotide sequence ID" value="NZ_JAAVXB010000002.1"/>
</dbReference>
<name>A0A969WAN7_9GAMM</name>
<dbReference type="Gene3D" id="3.40.50.10540">
    <property type="entry name" value="Crotonobetainyl-coa:carnitine coa-transferase, domain 1"/>
    <property type="match status" value="2"/>
</dbReference>
<proteinExistence type="predicted"/>
<comment type="caution">
    <text evidence="3">The sequence shown here is derived from an EMBL/GenBank/DDBJ whole genome shotgun (WGS) entry which is preliminary data.</text>
</comment>
<keyword evidence="4" id="KW-1185">Reference proteome</keyword>
<keyword evidence="1 3" id="KW-0808">Transferase</keyword>
<dbReference type="InterPro" id="IPR044855">
    <property type="entry name" value="CoA-Trfase_III_dom3_sf"/>
</dbReference>
<dbReference type="Proteomes" id="UP000653472">
    <property type="component" value="Unassembled WGS sequence"/>
</dbReference>
<evidence type="ECO:0000256" key="1">
    <source>
        <dbReference type="ARBA" id="ARBA00022679"/>
    </source>
</evidence>
<dbReference type="InterPro" id="IPR023606">
    <property type="entry name" value="CoA-Trfase_III_dom_1_sf"/>
</dbReference>
<accession>A0A969WAN7</accession>
<dbReference type="InterPro" id="IPR003673">
    <property type="entry name" value="CoA-Trfase_fam_III"/>
</dbReference>
<dbReference type="EMBL" id="JAAVXB010000002">
    <property type="protein sequence ID" value="NKF21405.1"/>
    <property type="molecule type" value="Genomic_DNA"/>
</dbReference>
<feature type="region of interest" description="Disordered" evidence="2">
    <location>
        <begin position="756"/>
        <end position="776"/>
    </location>
</feature>
<gene>
    <name evidence="3" type="ORF">G7Y82_03675</name>
</gene>
<organism evidence="3 4">
    <name type="scientific">Solimonas marina</name>
    <dbReference type="NCBI Taxonomy" id="2714601"/>
    <lineage>
        <taxon>Bacteria</taxon>
        <taxon>Pseudomonadati</taxon>
        <taxon>Pseudomonadota</taxon>
        <taxon>Gammaproteobacteria</taxon>
        <taxon>Nevskiales</taxon>
        <taxon>Nevskiaceae</taxon>
        <taxon>Solimonas</taxon>
    </lineage>
</organism>
<dbReference type="PANTHER" id="PTHR48228:SF6">
    <property type="entry name" value="L-CARNITINE COA-TRANSFERASE"/>
    <property type="match status" value="1"/>
</dbReference>
<dbReference type="InterPro" id="IPR050509">
    <property type="entry name" value="CoA-transferase_III"/>
</dbReference>
<dbReference type="Gene3D" id="3.30.1540.10">
    <property type="entry name" value="formyl-coa transferase, domain 3"/>
    <property type="match status" value="2"/>
</dbReference>